<evidence type="ECO:0000259" key="10">
    <source>
        <dbReference type="PROSITE" id="PS50928"/>
    </source>
</evidence>
<dbReference type="InterPro" id="IPR043429">
    <property type="entry name" value="ArtM/GltK/GlnP/TcyL/YhdX-like"/>
</dbReference>
<name>A0A7T8BCF7_9SPIR</name>
<dbReference type="GO" id="GO:0022857">
    <property type="term" value="F:transmembrane transporter activity"/>
    <property type="evidence" value="ECO:0007669"/>
    <property type="project" value="InterPro"/>
</dbReference>
<dbReference type="InterPro" id="IPR035906">
    <property type="entry name" value="MetI-like_sf"/>
</dbReference>
<keyword evidence="5 9" id="KW-0812">Transmembrane</keyword>
<proteinExistence type="inferred from homology"/>
<dbReference type="PANTHER" id="PTHR30614:SF0">
    <property type="entry name" value="L-CYSTINE TRANSPORT SYSTEM PERMEASE PROTEIN TCYL"/>
    <property type="match status" value="1"/>
</dbReference>
<dbReference type="KEGG" id="bhc:JFL75_09280"/>
<keyword evidence="6" id="KW-0029">Amino-acid transport</keyword>
<dbReference type="AlphaFoldDB" id="A0A7T8BCF7"/>
<evidence type="ECO:0000256" key="6">
    <source>
        <dbReference type="ARBA" id="ARBA00022970"/>
    </source>
</evidence>
<sequence>MFEEYLNLTAYDALFFLRAAGTTLGVTLISIAIGTVIGVVMGIIRCSKVKIISFLPLIYIEPLRNSPLITQLFLVYYGLPVISHIMFSAYTAAVITLSLNTGAFFAVLVHNSVKGIPQAQWEAGYALGHGKFSVFLHIISPQVLRLLVPMAITLYINQLQCSSFVSLISLIDLTRSGQILSLRTMKPFLIWAIVFAIYFGISYPLSRLARNIEKRVDFAY</sequence>
<evidence type="ECO:0000256" key="1">
    <source>
        <dbReference type="ARBA" id="ARBA00004429"/>
    </source>
</evidence>
<evidence type="ECO:0000256" key="3">
    <source>
        <dbReference type="ARBA" id="ARBA00022448"/>
    </source>
</evidence>
<evidence type="ECO:0000256" key="5">
    <source>
        <dbReference type="ARBA" id="ARBA00022692"/>
    </source>
</evidence>
<keyword evidence="8 9" id="KW-0472">Membrane</keyword>
<dbReference type="Pfam" id="PF00528">
    <property type="entry name" value="BPD_transp_1"/>
    <property type="match status" value="1"/>
</dbReference>
<gene>
    <name evidence="11" type="ORF">JFL75_09280</name>
</gene>
<dbReference type="Proteomes" id="UP000595917">
    <property type="component" value="Chromosome"/>
</dbReference>
<dbReference type="EMBL" id="CP067089">
    <property type="protein sequence ID" value="QQO11090.1"/>
    <property type="molecule type" value="Genomic_DNA"/>
</dbReference>
<feature type="transmembrane region" description="Helical" evidence="9">
    <location>
        <begin position="20"/>
        <end position="44"/>
    </location>
</feature>
<comment type="similarity">
    <text evidence="2">Belongs to the binding-protein-dependent transport system permease family. HisMQ subfamily.</text>
</comment>
<dbReference type="InterPro" id="IPR000515">
    <property type="entry name" value="MetI-like"/>
</dbReference>
<evidence type="ECO:0000313" key="12">
    <source>
        <dbReference type="Proteomes" id="UP000595917"/>
    </source>
</evidence>
<keyword evidence="7 9" id="KW-1133">Transmembrane helix</keyword>
<evidence type="ECO:0000256" key="9">
    <source>
        <dbReference type="RuleBase" id="RU363032"/>
    </source>
</evidence>
<dbReference type="SUPFAM" id="SSF161098">
    <property type="entry name" value="MetI-like"/>
    <property type="match status" value="1"/>
</dbReference>
<dbReference type="GO" id="GO:0043190">
    <property type="term" value="C:ATP-binding cassette (ABC) transporter complex"/>
    <property type="evidence" value="ECO:0007669"/>
    <property type="project" value="InterPro"/>
</dbReference>
<dbReference type="NCBIfam" id="TIGR01726">
    <property type="entry name" value="HEQRo_perm_3TM"/>
    <property type="match status" value="1"/>
</dbReference>
<dbReference type="GO" id="GO:0006865">
    <property type="term" value="P:amino acid transport"/>
    <property type="evidence" value="ECO:0007669"/>
    <property type="project" value="UniProtKB-KW"/>
</dbReference>
<evidence type="ECO:0000256" key="4">
    <source>
        <dbReference type="ARBA" id="ARBA00022475"/>
    </source>
</evidence>
<dbReference type="Gene3D" id="1.10.3720.10">
    <property type="entry name" value="MetI-like"/>
    <property type="match status" value="1"/>
</dbReference>
<feature type="transmembrane region" description="Helical" evidence="9">
    <location>
        <begin position="188"/>
        <end position="205"/>
    </location>
</feature>
<evidence type="ECO:0000256" key="7">
    <source>
        <dbReference type="ARBA" id="ARBA00022989"/>
    </source>
</evidence>
<feature type="domain" description="ABC transmembrane type-1" evidence="10">
    <location>
        <begin position="20"/>
        <end position="209"/>
    </location>
</feature>
<dbReference type="PANTHER" id="PTHR30614">
    <property type="entry name" value="MEMBRANE COMPONENT OF AMINO ACID ABC TRANSPORTER"/>
    <property type="match status" value="1"/>
</dbReference>
<comment type="subcellular location">
    <subcellularLocation>
        <location evidence="1">Cell inner membrane</location>
        <topology evidence="1">Multi-pass membrane protein</topology>
    </subcellularLocation>
    <subcellularLocation>
        <location evidence="9">Cell membrane</location>
        <topology evidence="9">Multi-pass membrane protein</topology>
    </subcellularLocation>
</comment>
<accession>A0A7T8BCF7</accession>
<protein>
    <submittedName>
        <fullName evidence="11">Amino acid ABC transporter permease</fullName>
    </submittedName>
</protein>
<dbReference type="InterPro" id="IPR010065">
    <property type="entry name" value="AA_ABC_transptr_permease_3TM"/>
</dbReference>
<dbReference type="PROSITE" id="PS50928">
    <property type="entry name" value="ABC_TM1"/>
    <property type="match status" value="1"/>
</dbReference>
<keyword evidence="3 9" id="KW-0813">Transport</keyword>
<evidence type="ECO:0000256" key="2">
    <source>
        <dbReference type="ARBA" id="ARBA00010072"/>
    </source>
</evidence>
<keyword evidence="12" id="KW-1185">Reference proteome</keyword>
<dbReference type="RefSeq" id="WP_215628399.1">
    <property type="nucleotide sequence ID" value="NZ_CP067089.2"/>
</dbReference>
<evidence type="ECO:0000313" key="11">
    <source>
        <dbReference type="EMBL" id="QQO11090.1"/>
    </source>
</evidence>
<dbReference type="CDD" id="cd06261">
    <property type="entry name" value="TM_PBP2"/>
    <property type="match status" value="1"/>
</dbReference>
<evidence type="ECO:0000256" key="8">
    <source>
        <dbReference type="ARBA" id="ARBA00023136"/>
    </source>
</evidence>
<keyword evidence="4" id="KW-1003">Cell membrane</keyword>
<reference evidence="11" key="1">
    <citation type="submission" date="2021-01" db="EMBL/GenBank/DDBJ databases">
        <title>Description of Breznakiella homolactica.</title>
        <authorList>
            <person name="Song Y."/>
            <person name="Brune A."/>
        </authorList>
    </citation>
    <scope>NUCLEOTIDE SEQUENCE</scope>
    <source>
        <strain evidence="11">RmG30</strain>
    </source>
</reference>
<organism evidence="11 12">
    <name type="scientific">Breznakiella homolactica</name>
    <dbReference type="NCBI Taxonomy" id="2798577"/>
    <lineage>
        <taxon>Bacteria</taxon>
        <taxon>Pseudomonadati</taxon>
        <taxon>Spirochaetota</taxon>
        <taxon>Spirochaetia</taxon>
        <taxon>Spirochaetales</taxon>
        <taxon>Breznakiellaceae</taxon>
        <taxon>Breznakiella</taxon>
    </lineage>
</organism>